<proteinExistence type="predicted"/>
<comment type="caution">
    <text evidence="3">The sequence shown here is derived from an EMBL/GenBank/DDBJ whole genome shotgun (WGS) entry which is preliminary data.</text>
</comment>
<feature type="signal peptide" evidence="2">
    <location>
        <begin position="1"/>
        <end position="25"/>
    </location>
</feature>
<evidence type="ECO:0000313" key="3">
    <source>
        <dbReference type="EMBL" id="OUM87432.1"/>
    </source>
</evidence>
<evidence type="ECO:0000313" key="4">
    <source>
        <dbReference type="Proteomes" id="UP000196475"/>
    </source>
</evidence>
<accession>A0A1Y3PJC5</accession>
<evidence type="ECO:0000256" key="2">
    <source>
        <dbReference type="SAM" id="SignalP"/>
    </source>
</evidence>
<feature type="region of interest" description="Disordered" evidence="1">
    <location>
        <begin position="25"/>
        <end position="120"/>
    </location>
</feature>
<evidence type="ECO:0008006" key="5">
    <source>
        <dbReference type="Google" id="ProtNLM"/>
    </source>
</evidence>
<evidence type="ECO:0000256" key="1">
    <source>
        <dbReference type="SAM" id="MobiDB-lite"/>
    </source>
</evidence>
<keyword evidence="2" id="KW-0732">Signal</keyword>
<dbReference type="Proteomes" id="UP000196475">
    <property type="component" value="Unassembled WGS sequence"/>
</dbReference>
<feature type="chain" id="PRO_5013254760" description="Lipoprotein" evidence="2">
    <location>
        <begin position="26"/>
        <end position="120"/>
    </location>
</feature>
<name>A0A1Y3PJC5_9BACI</name>
<gene>
    <name evidence="3" type="ORF">BAA01_12510</name>
</gene>
<dbReference type="EMBL" id="LZRT01000075">
    <property type="protein sequence ID" value="OUM87432.1"/>
    <property type="molecule type" value="Genomic_DNA"/>
</dbReference>
<dbReference type="AlphaFoldDB" id="A0A1Y3PJC5"/>
<sequence>MAKKVAGLVIMAALVWMLLPGCAPAQRPADGDQWPDRTYSPNDMYDPRRTGNRWNDWMGRDRVNPMDVDNDGIMDNNIGRNKQGDLQRFGGAYRDEPPVNDDNDGVLGDSVERRPPGTTR</sequence>
<reference evidence="4" key="1">
    <citation type="submission" date="2016-06" db="EMBL/GenBank/DDBJ databases">
        <authorList>
            <person name="Nascimento L."/>
            <person name="Pereira R.V."/>
            <person name="Martins L.F."/>
            <person name="Quaggio R.B."/>
            <person name="Silva A.M."/>
            <person name="Setubal J.C."/>
        </authorList>
    </citation>
    <scope>NUCLEOTIDE SEQUENCE [LARGE SCALE GENOMIC DNA]</scope>
</reference>
<feature type="compositionally biased region" description="Basic and acidic residues" evidence="1">
    <location>
        <begin position="110"/>
        <end position="120"/>
    </location>
</feature>
<organism evidence="3 4">
    <name type="scientific">Bacillus thermozeamaize</name>
    <dbReference type="NCBI Taxonomy" id="230954"/>
    <lineage>
        <taxon>Bacteria</taxon>
        <taxon>Bacillati</taxon>
        <taxon>Bacillota</taxon>
        <taxon>Bacilli</taxon>
        <taxon>Bacillales</taxon>
        <taxon>Bacillaceae</taxon>
        <taxon>Bacillus</taxon>
    </lineage>
</organism>
<protein>
    <recommendedName>
        <fullName evidence="5">Lipoprotein</fullName>
    </recommendedName>
</protein>